<dbReference type="Proteomes" id="UP000826271">
    <property type="component" value="Unassembled WGS sequence"/>
</dbReference>
<keyword evidence="2" id="KW-0408">Iron</keyword>
<comment type="caution">
    <text evidence="4">The sequence shown here is derived from an EMBL/GenBank/DDBJ whole genome shotgun (WGS) entry which is preliminary data.</text>
</comment>
<dbReference type="InterPro" id="IPR005123">
    <property type="entry name" value="Oxoglu/Fe-dep_dioxygenase_dom"/>
</dbReference>
<dbReference type="Gene3D" id="2.60.120.330">
    <property type="entry name" value="B-lactam Antibiotic, Isopenicillin N Synthase, Chain"/>
    <property type="match status" value="1"/>
</dbReference>
<evidence type="ECO:0000256" key="1">
    <source>
        <dbReference type="ARBA" id="ARBA00022723"/>
    </source>
</evidence>
<proteinExistence type="predicted"/>
<gene>
    <name evidence="4" type="ORF">BUALT_Bualt15G0064900</name>
</gene>
<feature type="domain" description="Fe2OG dioxygenase" evidence="3">
    <location>
        <begin position="14"/>
        <end position="114"/>
    </location>
</feature>
<evidence type="ECO:0000259" key="3">
    <source>
        <dbReference type="PROSITE" id="PS51471"/>
    </source>
</evidence>
<dbReference type="PANTHER" id="PTHR47991">
    <property type="entry name" value="OXOGLUTARATE/IRON-DEPENDENT DIOXYGENASE"/>
    <property type="match status" value="1"/>
</dbReference>
<dbReference type="EMBL" id="WHWC01000015">
    <property type="protein sequence ID" value="KAG8368624.1"/>
    <property type="molecule type" value="Genomic_DNA"/>
</dbReference>
<dbReference type="InterPro" id="IPR050295">
    <property type="entry name" value="Plant_2OG-oxidoreductases"/>
</dbReference>
<dbReference type="SUPFAM" id="SSF51197">
    <property type="entry name" value="Clavaminate synthase-like"/>
    <property type="match status" value="1"/>
</dbReference>
<organism evidence="4 5">
    <name type="scientific">Buddleja alternifolia</name>
    <dbReference type="NCBI Taxonomy" id="168488"/>
    <lineage>
        <taxon>Eukaryota</taxon>
        <taxon>Viridiplantae</taxon>
        <taxon>Streptophyta</taxon>
        <taxon>Embryophyta</taxon>
        <taxon>Tracheophyta</taxon>
        <taxon>Spermatophyta</taxon>
        <taxon>Magnoliopsida</taxon>
        <taxon>eudicotyledons</taxon>
        <taxon>Gunneridae</taxon>
        <taxon>Pentapetalae</taxon>
        <taxon>asterids</taxon>
        <taxon>lamiids</taxon>
        <taxon>Lamiales</taxon>
        <taxon>Scrophulariaceae</taxon>
        <taxon>Buddlejeae</taxon>
        <taxon>Buddleja</taxon>
    </lineage>
</organism>
<sequence>MEKRYLDEALKLDSSFQLLAMSFYLPCPQPDQAIGMPPHRDRGLFSFIINNGVAGLQIECNGEWFNAYYPHNSILVVVADQLEVFSNGRCKSVKHRGVVNDTMERIEIVMTNGPVGPADSLVVKDGSELYRSMKYVDYIESLATQISDKSPLEQMMIQDK</sequence>
<dbReference type="AlphaFoldDB" id="A0AAV6WD60"/>
<keyword evidence="1" id="KW-0479">Metal-binding</keyword>
<evidence type="ECO:0000313" key="4">
    <source>
        <dbReference type="EMBL" id="KAG8368624.1"/>
    </source>
</evidence>
<dbReference type="InterPro" id="IPR027443">
    <property type="entry name" value="IPNS-like_sf"/>
</dbReference>
<keyword evidence="5" id="KW-1185">Reference proteome</keyword>
<protein>
    <recommendedName>
        <fullName evidence="3">Fe2OG dioxygenase domain-containing protein</fullName>
    </recommendedName>
</protein>
<dbReference type="Pfam" id="PF03171">
    <property type="entry name" value="2OG-FeII_Oxy"/>
    <property type="match status" value="1"/>
</dbReference>
<accession>A0AAV6WD60</accession>
<evidence type="ECO:0000256" key="2">
    <source>
        <dbReference type="ARBA" id="ARBA00023004"/>
    </source>
</evidence>
<name>A0AAV6WD60_9LAMI</name>
<evidence type="ECO:0000313" key="5">
    <source>
        <dbReference type="Proteomes" id="UP000826271"/>
    </source>
</evidence>
<reference evidence="4" key="1">
    <citation type="submission" date="2019-10" db="EMBL/GenBank/DDBJ databases">
        <authorList>
            <person name="Zhang R."/>
            <person name="Pan Y."/>
            <person name="Wang J."/>
            <person name="Ma R."/>
            <person name="Yu S."/>
        </authorList>
    </citation>
    <scope>NUCLEOTIDE SEQUENCE</scope>
    <source>
        <strain evidence="4">LA-IB0</strain>
        <tissue evidence="4">Leaf</tissue>
    </source>
</reference>
<dbReference type="GO" id="GO:0046872">
    <property type="term" value="F:metal ion binding"/>
    <property type="evidence" value="ECO:0007669"/>
    <property type="project" value="UniProtKB-KW"/>
</dbReference>
<dbReference type="InterPro" id="IPR044861">
    <property type="entry name" value="IPNS-like_FE2OG_OXY"/>
</dbReference>
<dbReference type="PROSITE" id="PS51471">
    <property type="entry name" value="FE2OG_OXY"/>
    <property type="match status" value="1"/>
</dbReference>